<accession>A0ABV8V658</accession>
<dbReference type="InterPro" id="IPR035965">
    <property type="entry name" value="PAS-like_dom_sf"/>
</dbReference>
<keyword evidence="7" id="KW-1185">Reference proteome</keyword>
<dbReference type="InterPro" id="IPR043128">
    <property type="entry name" value="Rev_trsase/Diguanyl_cyclase"/>
</dbReference>
<keyword evidence="6" id="KW-0548">Nucleotidyltransferase</keyword>
<gene>
    <name evidence="6" type="ORF">ACFOX3_10395</name>
</gene>
<evidence type="ECO:0000313" key="6">
    <source>
        <dbReference type="EMBL" id="MFC4362715.1"/>
    </source>
</evidence>
<dbReference type="NCBIfam" id="TIGR00254">
    <property type="entry name" value="GGDEF"/>
    <property type="match status" value="1"/>
</dbReference>
<dbReference type="CDD" id="cd01949">
    <property type="entry name" value="GGDEF"/>
    <property type="match status" value="1"/>
</dbReference>
<feature type="domain" description="PAS" evidence="4">
    <location>
        <begin position="56"/>
        <end position="110"/>
    </location>
</feature>
<dbReference type="PANTHER" id="PTHR45138">
    <property type="entry name" value="REGULATORY COMPONENTS OF SENSORY TRANSDUCTION SYSTEM"/>
    <property type="match status" value="1"/>
</dbReference>
<evidence type="ECO:0000259" key="4">
    <source>
        <dbReference type="PROSITE" id="PS50112"/>
    </source>
</evidence>
<dbReference type="InterPro" id="IPR059127">
    <property type="entry name" value="Diguanyl_cycl_sensor_dom"/>
</dbReference>
<dbReference type="GO" id="GO:0052621">
    <property type="term" value="F:diguanylate cyclase activity"/>
    <property type="evidence" value="ECO:0007669"/>
    <property type="project" value="UniProtKB-EC"/>
</dbReference>
<dbReference type="EC" id="2.7.7.65" evidence="1"/>
<dbReference type="SMART" id="SM00091">
    <property type="entry name" value="PAS"/>
    <property type="match status" value="1"/>
</dbReference>
<organism evidence="6 7">
    <name type="scientific">Simiduia curdlanivorans</name>
    <dbReference type="NCBI Taxonomy" id="1492769"/>
    <lineage>
        <taxon>Bacteria</taxon>
        <taxon>Pseudomonadati</taxon>
        <taxon>Pseudomonadota</taxon>
        <taxon>Gammaproteobacteria</taxon>
        <taxon>Cellvibrionales</taxon>
        <taxon>Cellvibrionaceae</taxon>
        <taxon>Simiduia</taxon>
    </lineage>
</organism>
<feature type="domain" description="GGDEF" evidence="5">
    <location>
        <begin position="214"/>
        <end position="349"/>
    </location>
</feature>
<dbReference type="InterPro" id="IPR000014">
    <property type="entry name" value="PAS"/>
</dbReference>
<dbReference type="PROSITE" id="PS50887">
    <property type="entry name" value="GGDEF"/>
    <property type="match status" value="1"/>
</dbReference>
<evidence type="ECO:0000256" key="1">
    <source>
        <dbReference type="ARBA" id="ARBA00012528"/>
    </source>
</evidence>
<dbReference type="EMBL" id="JBHSCX010000009">
    <property type="protein sequence ID" value="MFC4362715.1"/>
    <property type="molecule type" value="Genomic_DNA"/>
</dbReference>
<feature type="chain" id="PRO_5047264171" description="diguanylate cyclase" evidence="3">
    <location>
        <begin position="24"/>
        <end position="349"/>
    </location>
</feature>
<protein>
    <recommendedName>
        <fullName evidence="1">diguanylate cyclase</fullName>
        <ecNumber evidence="1">2.7.7.65</ecNumber>
    </recommendedName>
</protein>
<dbReference type="Pfam" id="PF00990">
    <property type="entry name" value="GGDEF"/>
    <property type="match status" value="1"/>
</dbReference>
<sequence>MSITRTLAGLSHPLALVTGLAQAMSSDQNLNESEEKVAAFPSRHRNAPAAQVGDEHFEALRVVLNHVTEAILMVNASGVIEMINPAGAQLIGAPREALIGQTWTRHLSRPYKAEYEALFADWRKSKESQLNHGPKEVLFKRMDGEFIECDLSWSCLPGEKPMFIGIIHNLTTHKAEYRELRRLARTDSLTGLANRRAFDEVLQRNWTDAVNHNLPLSVIIIDVDYFKHFNDQYGHIQGDYCLRKIAEVIEQALPSRRCLAARYGGEEFAAILPGCTAEMAATIARQIQKRVKQLNFSDQGLSSLVRVTVSQGIACEHQHQFRTATALLCSADTALYRAKSAGRDGVNCA</sequence>
<dbReference type="SUPFAM" id="SSF55785">
    <property type="entry name" value="PYP-like sensor domain (PAS domain)"/>
    <property type="match status" value="1"/>
</dbReference>
<keyword evidence="3" id="KW-0732">Signal</keyword>
<evidence type="ECO:0000256" key="2">
    <source>
        <dbReference type="ARBA" id="ARBA00034247"/>
    </source>
</evidence>
<comment type="catalytic activity">
    <reaction evidence="2">
        <text>2 GTP = 3',3'-c-di-GMP + 2 diphosphate</text>
        <dbReference type="Rhea" id="RHEA:24898"/>
        <dbReference type="ChEBI" id="CHEBI:33019"/>
        <dbReference type="ChEBI" id="CHEBI:37565"/>
        <dbReference type="ChEBI" id="CHEBI:58805"/>
        <dbReference type="EC" id="2.7.7.65"/>
    </reaction>
</comment>
<dbReference type="SMART" id="SM00267">
    <property type="entry name" value="GGDEF"/>
    <property type="match status" value="1"/>
</dbReference>
<dbReference type="Proteomes" id="UP001595840">
    <property type="component" value="Unassembled WGS sequence"/>
</dbReference>
<dbReference type="InterPro" id="IPR029787">
    <property type="entry name" value="Nucleotide_cyclase"/>
</dbReference>
<dbReference type="Gene3D" id="3.30.70.270">
    <property type="match status" value="1"/>
</dbReference>
<dbReference type="PROSITE" id="PS50112">
    <property type="entry name" value="PAS"/>
    <property type="match status" value="1"/>
</dbReference>
<feature type="signal peptide" evidence="3">
    <location>
        <begin position="1"/>
        <end position="23"/>
    </location>
</feature>
<dbReference type="InterPro" id="IPR050469">
    <property type="entry name" value="Diguanylate_Cyclase"/>
</dbReference>
<dbReference type="NCBIfam" id="TIGR00229">
    <property type="entry name" value="sensory_box"/>
    <property type="match status" value="1"/>
</dbReference>
<dbReference type="Pfam" id="PF24820">
    <property type="entry name" value="Diguanyl_cycl_sensor"/>
    <property type="match status" value="1"/>
</dbReference>
<proteinExistence type="predicted"/>
<keyword evidence="6" id="KW-0808">Transferase</keyword>
<name>A0ABV8V658_9GAMM</name>
<dbReference type="PANTHER" id="PTHR45138:SF9">
    <property type="entry name" value="DIGUANYLATE CYCLASE DGCM-RELATED"/>
    <property type="match status" value="1"/>
</dbReference>
<evidence type="ECO:0000256" key="3">
    <source>
        <dbReference type="SAM" id="SignalP"/>
    </source>
</evidence>
<evidence type="ECO:0000259" key="5">
    <source>
        <dbReference type="PROSITE" id="PS50887"/>
    </source>
</evidence>
<reference evidence="7" key="1">
    <citation type="journal article" date="2019" name="Int. J. Syst. Evol. Microbiol.">
        <title>The Global Catalogue of Microorganisms (GCM) 10K type strain sequencing project: providing services to taxonomists for standard genome sequencing and annotation.</title>
        <authorList>
            <consortium name="The Broad Institute Genomics Platform"/>
            <consortium name="The Broad Institute Genome Sequencing Center for Infectious Disease"/>
            <person name="Wu L."/>
            <person name="Ma J."/>
        </authorList>
    </citation>
    <scope>NUCLEOTIDE SEQUENCE [LARGE SCALE GENOMIC DNA]</scope>
    <source>
        <strain evidence="7">CECT 8570</strain>
    </source>
</reference>
<dbReference type="CDD" id="cd00130">
    <property type="entry name" value="PAS"/>
    <property type="match status" value="1"/>
</dbReference>
<dbReference type="Gene3D" id="3.30.450.20">
    <property type="entry name" value="PAS domain"/>
    <property type="match status" value="1"/>
</dbReference>
<dbReference type="SUPFAM" id="SSF55073">
    <property type="entry name" value="Nucleotide cyclase"/>
    <property type="match status" value="1"/>
</dbReference>
<comment type="caution">
    <text evidence="6">The sequence shown here is derived from an EMBL/GenBank/DDBJ whole genome shotgun (WGS) entry which is preliminary data.</text>
</comment>
<dbReference type="InterPro" id="IPR000160">
    <property type="entry name" value="GGDEF_dom"/>
</dbReference>
<dbReference type="RefSeq" id="WP_290264336.1">
    <property type="nucleotide sequence ID" value="NZ_JAUFQG010000006.1"/>
</dbReference>
<evidence type="ECO:0000313" key="7">
    <source>
        <dbReference type="Proteomes" id="UP001595840"/>
    </source>
</evidence>